<dbReference type="PANTHER" id="PTHR45453">
    <property type="entry name" value="PHOSPHATE REGULON SENSOR PROTEIN PHOR"/>
    <property type="match status" value="1"/>
</dbReference>
<feature type="transmembrane region" description="Helical" evidence="12">
    <location>
        <begin position="33"/>
        <end position="51"/>
    </location>
</feature>
<keyword evidence="10" id="KW-0902">Two-component regulatory system</keyword>
<comment type="catalytic activity">
    <reaction evidence="1">
        <text>ATP + protein L-histidine = ADP + protein N-phospho-L-histidine.</text>
        <dbReference type="EC" id="2.7.13.3"/>
    </reaction>
</comment>
<dbReference type="InterPro" id="IPR003661">
    <property type="entry name" value="HisK_dim/P_dom"/>
</dbReference>
<keyword evidence="8 14" id="KW-0418">Kinase</keyword>
<dbReference type="Gene3D" id="1.10.287.130">
    <property type="match status" value="1"/>
</dbReference>
<keyword evidence="9" id="KW-0067">ATP-binding</keyword>
<evidence type="ECO:0000256" key="12">
    <source>
        <dbReference type="SAM" id="Phobius"/>
    </source>
</evidence>
<dbReference type="EMBL" id="SMBZ01000007">
    <property type="protein sequence ID" value="TCV18941.1"/>
    <property type="molecule type" value="Genomic_DNA"/>
</dbReference>
<dbReference type="PANTHER" id="PTHR45453:SF1">
    <property type="entry name" value="PHOSPHATE REGULON SENSOR PROTEIN PHOR"/>
    <property type="match status" value="1"/>
</dbReference>
<feature type="domain" description="Histidine kinase" evidence="13">
    <location>
        <begin position="122"/>
        <end position="342"/>
    </location>
</feature>
<evidence type="ECO:0000259" key="13">
    <source>
        <dbReference type="PROSITE" id="PS50109"/>
    </source>
</evidence>
<name>A0A4R3VZT4_9SPHI</name>
<dbReference type="FunFam" id="3.30.565.10:FF:000023">
    <property type="entry name" value="PAS domain-containing sensor histidine kinase"/>
    <property type="match status" value="1"/>
</dbReference>
<dbReference type="PROSITE" id="PS50109">
    <property type="entry name" value="HIS_KIN"/>
    <property type="match status" value="1"/>
</dbReference>
<protein>
    <recommendedName>
        <fullName evidence="3">histidine kinase</fullName>
        <ecNumber evidence="3">2.7.13.3</ecNumber>
    </recommendedName>
</protein>
<evidence type="ECO:0000256" key="5">
    <source>
        <dbReference type="ARBA" id="ARBA00022553"/>
    </source>
</evidence>
<proteinExistence type="predicted"/>
<gene>
    <name evidence="14" type="ORF">EDC17_100772</name>
</gene>
<dbReference type="OrthoDB" id="9813151at2"/>
<evidence type="ECO:0000256" key="8">
    <source>
        <dbReference type="ARBA" id="ARBA00022777"/>
    </source>
</evidence>
<dbReference type="GO" id="GO:0005886">
    <property type="term" value="C:plasma membrane"/>
    <property type="evidence" value="ECO:0007669"/>
    <property type="project" value="UniProtKB-SubCell"/>
</dbReference>
<keyword evidence="7" id="KW-0547">Nucleotide-binding</keyword>
<dbReference type="SMART" id="SM00387">
    <property type="entry name" value="HATPase_c"/>
    <property type="match status" value="1"/>
</dbReference>
<dbReference type="InterPro" id="IPR004358">
    <property type="entry name" value="Sig_transdc_His_kin-like_C"/>
</dbReference>
<keyword evidence="4" id="KW-1003">Cell membrane</keyword>
<keyword evidence="15" id="KW-1185">Reference proteome</keyword>
<evidence type="ECO:0000256" key="1">
    <source>
        <dbReference type="ARBA" id="ARBA00000085"/>
    </source>
</evidence>
<evidence type="ECO:0000256" key="6">
    <source>
        <dbReference type="ARBA" id="ARBA00022679"/>
    </source>
</evidence>
<dbReference type="EC" id="2.7.13.3" evidence="3"/>
<dbReference type="Pfam" id="PF00512">
    <property type="entry name" value="HisKA"/>
    <property type="match status" value="1"/>
</dbReference>
<evidence type="ECO:0000256" key="3">
    <source>
        <dbReference type="ARBA" id="ARBA00012438"/>
    </source>
</evidence>
<dbReference type="SUPFAM" id="SSF55874">
    <property type="entry name" value="ATPase domain of HSP90 chaperone/DNA topoisomerase II/histidine kinase"/>
    <property type="match status" value="1"/>
</dbReference>
<dbReference type="Gene3D" id="3.30.565.10">
    <property type="entry name" value="Histidine kinase-like ATPase, C-terminal domain"/>
    <property type="match status" value="1"/>
</dbReference>
<dbReference type="SMART" id="SM00388">
    <property type="entry name" value="HisKA"/>
    <property type="match status" value="1"/>
</dbReference>
<dbReference type="CDD" id="cd00082">
    <property type="entry name" value="HisKA"/>
    <property type="match status" value="1"/>
</dbReference>
<dbReference type="InterPro" id="IPR050351">
    <property type="entry name" value="BphY/WalK/GraS-like"/>
</dbReference>
<evidence type="ECO:0000313" key="14">
    <source>
        <dbReference type="EMBL" id="TCV18941.1"/>
    </source>
</evidence>
<keyword evidence="5" id="KW-0597">Phosphoprotein</keyword>
<dbReference type="InterPro" id="IPR036890">
    <property type="entry name" value="HATPase_C_sf"/>
</dbReference>
<dbReference type="GO" id="GO:0004721">
    <property type="term" value="F:phosphoprotein phosphatase activity"/>
    <property type="evidence" value="ECO:0007669"/>
    <property type="project" value="TreeGrafter"/>
</dbReference>
<dbReference type="Pfam" id="PF02518">
    <property type="entry name" value="HATPase_c"/>
    <property type="match status" value="1"/>
</dbReference>
<comment type="subcellular location">
    <subcellularLocation>
        <location evidence="2">Cell membrane</location>
    </subcellularLocation>
</comment>
<evidence type="ECO:0000256" key="10">
    <source>
        <dbReference type="ARBA" id="ARBA00023012"/>
    </source>
</evidence>
<keyword evidence="6" id="KW-0808">Transferase</keyword>
<organism evidence="14 15">
    <name type="scientific">Sphingobacterium alimentarium</name>
    <dbReference type="NCBI Taxonomy" id="797292"/>
    <lineage>
        <taxon>Bacteria</taxon>
        <taxon>Pseudomonadati</taxon>
        <taxon>Bacteroidota</taxon>
        <taxon>Sphingobacteriia</taxon>
        <taxon>Sphingobacteriales</taxon>
        <taxon>Sphingobacteriaceae</taxon>
        <taxon>Sphingobacterium</taxon>
    </lineage>
</organism>
<keyword evidence="12" id="KW-1133">Transmembrane helix</keyword>
<evidence type="ECO:0000313" key="15">
    <source>
        <dbReference type="Proteomes" id="UP000295197"/>
    </source>
</evidence>
<evidence type="ECO:0000256" key="2">
    <source>
        <dbReference type="ARBA" id="ARBA00004236"/>
    </source>
</evidence>
<dbReference type="GO" id="GO:0000155">
    <property type="term" value="F:phosphorelay sensor kinase activity"/>
    <property type="evidence" value="ECO:0007669"/>
    <property type="project" value="InterPro"/>
</dbReference>
<dbReference type="GO" id="GO:0005524">
    <property type="term" value="F:ATP binding"/>
    <property type="evidence" value="ECO:0007669"/>
    <property type="project" value="UniProtKB-KW"/>
</dbReference>
<dbReference type="Proteomes" id="UP000295197">
    <property type="component" value="Unassembled WGS sequence"/>
</dbReference>
<evidence type="ECO:0000256" key="4">
    <source>
        <dbReference type="ARBA" id="ARBA00022475"/>
    </source>
</evidence>
<dbReference type="AlphaFoldDB" id="A0A4R3VZT4"/>
<dbReference type="GO" id="GO:0016036">
    <property type="term" value="P:cellular response to phosphate starvation"/>
    <property type="evidence" value="ECO:0007669"/>
    <property type="project" value="TreeGrafter"/>
</dbReference>
<evidence type="ECO:0000256" key="7">
    <source>
        <dbReference type="ARBA" id="ARBA00022741"/>
    </source>
</evidence>
<accession>A0A4R3VZT4</accession>
<evidence type="ECO:0000256" key="11">
    <source>
        <dbReference type="ARBA" id="ARBA00023136"/>
    </source>
</evidence>
<keyword evidence="12" id="KW-0812">Transmembrane</keyword>
<sequence>MNFRLLVFYISLAIGLAIASVSFFYAKNWQHSLLLLVISFIVSFILLTSVLHRHIHYRISNIYKLIRSLKLGKEMKEVLAEHASEDPILSAEKEVRDWASQKSSEIAQLKAQEKYRREFLSNISHEFKTPLFSVQGYIETLKDGLIEEDVVLATNFLNKASKNIDRLVYLLNDLDEISKLETGQITINLEKFDIIELIHETVESLEDRAKEEAIRIIIDVKNSQPIYVKADRQRIQQVIINLINNSIKYGKEGGRIKINTYPLLDQILVEVTDFGVGIDEKNLPRVFERFFRADKSRSREVGGSGLGLSIVKHIMEAHQQTVQVRSTEGMGTTFGFTLEKAKAGN</sequence>
<reference evidence="14 15" key="1">
    <citation type="submission" date="2019-03" db="EMBL/GenBank/DDBJ databases">
        <title>Genomic Encyclopedia of Type Strains, Phase IV (KMG-IV): sequencing the most valuable type-strain genomes for metagenomic binning, comparative biology and taxonomic classification.</title>
        <authorList>
            <person name="Goeker M."/>
        </authorList>
    </citation>
    <scope>NUCLEOTIDE SEQUENCE [LARGE SCALE GENOMIC DNA]</scope>
    <source>
        <strain evidence="14 15">DSM 22362</strain>
    </source>
</reference>
<evidence type="ECO:0000256" key="9">
    <source>
        <dbReference type="ARBA" id="ARBA00022840"/>
    </source>
</evidence>
<dbReference type="InterPro" id="IPR003594">
    <property type="entry name" value="HATPase_dom"/>
</dbReference>
<dbReference type="PRINTS" id="PR00344">
    <property type="entry name" value="BCTRLSENSOR"/>
</dbReference>
<feature type="transmembrane region" description="Helical" evidence="12">
    <location>
        <begin position="6"/>
        <end position="26"/>
    </location>
</feature>
<dbReference type="SUPFAM" id="SSF47384">
    <property type="entry name" value="Homodimeric domain of signal transducing histidine kinase"/>
    <property type="match status" value="1"/>
</dbReference>
<dbReference type="InterPro" id="IPR005467">
    <property type="entry name" value="His_kinase_dom"/>
</dbReference>
<keyword evidence="11 12" id="KW-0472">Membrane</keyword>
<comment type="caution">
    <text evidence="14">The sequence shown here is derived from an EMBL/GenBank/DDBJ whole genome shotgun (WGS) entry which is preliminary data.</text>
</comment>
<dbReference type="InterPro" id="IPR036097">
    <property type="entry name" value="HisK_dim/P_sf"/>
</dbReference>